<organism evidence="1 2">
    <name type="scientific">Mycolicibacterium sphagni</name>
    <dbReference type="NCBI Taxonomy" id="1786"/>
    <lineage>
        <taxon>Bacteria</taxon>
        <taxon>Bacillati</taxon>
        <taxon>Actinomycetota</taxon>
        <taxon>Actinomycetes</taxon>
        <taxon>Mycobacteriales</taxon>
        <taxon>Mycobacteriaceae</taxon>
        <taxon>Mycolicibacterium</taxon>
    </lineage>
</organism>
<dbReference type="AlphaFoldDB" id="A0A255DJ78"/>
<dbReference type="Proteomes" id="UP000216063">
    <property type="component" value="Unassembled WGS sequence"/>
</dbReference>
<dbReference type="Gene3D" id="3.40.50.720">
    <property type="entry name" value="NAD(P)-binding Rossmann-like Domain"/>
    <property type="match status" value="1"/>
</dbReference>
<reference evidence="1 2" key="1">
    <citation type="submission" date="2017-07" db="EMBL/GenBank/DDBJ databases">
        <title>The new phylogeny of genus Mycobacterium.</title>
        <authorList>
            <person name="Tortoli E."/>
            <person name="Trovato A."/>
            <person name="Cirillo D.M."/>
        </authorList>
    </citation>
    <scope>NUCLEOTIDE SEQUENCE [LARGE SCALE GENOMIC DNA]</scope>
    <source>
        <strain evidence="1 2">ATCC 33027</strain>
    </source>
</reference>
<sequence>MTSLPVSVDNSPVVLVFEAGTDRGCALAHSLLAAGCRVVATDQHAASLVRISYGQSSDRLFLVAADATDEVQVQGVIDRARTHFGREPLLYDPCADFGQSSAA</sequence>
<keyword evidence="2" id="KW-1185">Reference proteome</keyword>
<dbReference type="EMBL" id="NOZR01000017">
    <property type="protein sequence ID" value="OYN77295.1"/>
    <property type="molecule type" value="Genomic_DNA"/>
</dbReference>
<comment type="caution">
    <text evidence="1">The sequence shown here is derived from an EMBL/GenBank/DDBJ whole genome shotgun (WGS) entry which is preliminary data.</text>
</comment>
<evidence type="ECO:0008006" key="3">
    <source>
        <dbReference type="Google" id="ProtNLM"/>
    </source>
</evidence>
<proteinExistence type="predicted"/>
<dbReference type="InterPro" id="IPR036291">
    <property type="entry name" value="NAD(P)-bd_dom_sf"/>
</dbReference>
<evidence type="ECO:0000313" key="2">
    <source>
        <dbReference type="Proteomes" id="UP000216063"/>
    </source>
</evidence>
<dbReference type="RefSeq" id="WP_094482430.1">
    <property type="nucleotide sequence ID" value="NZ_NOZR01000017.1"/>
</dbReference>
<evidence type="ECO:0000313" key="1">
    <source>
        <dbReference type="EMBL" id="OYN77295.1"/>
    </source>
</evidence>
<dbReference type="OrthoDB" id="4731235at2"/>
<accession>A0A255DJ78</accession>
<protein>
    <recommendedName>
        <fullName evidence="3">Short-chain dehydrogenase</fullName>
    </recommendedName>
</protein>
<dbReference type="SUPFAM" id="SSF51735">
    <property type="entry name" value="NAD(P)-binding Rossmann-fold domains"/>
    <property type="match status" value="1"/>
</dbReference>
<gene>
    <name evidence="1" type="ORF">CG716_19000</name>
</gene>
<name>A0A255DJ78_9MYCO</name>